<proteinExistence type="predicted"/>
<name>A0ACB9EFG2_ARCLA</name>
<comment type="caution">
    <text evidence="1">The sequence shown here is derived from an EMBL/GenBank/DDBJ whole genome shotgun (WGS) entry which is preliminary data.</text>
</comment>
<dbReference type="EMBL" id="CM042048">
    <property type="protein sequence ID" value="KAI3757182.1"/>
    <property type="molecule type" value="Genomic_DNA"/>
</dbReference>
<accession>A0ACB9EFG2</accession>
<evidence type="ECO:0000313" key="2">
    <source>
        <dbReference type="Proteomes" id="UP001055879"/>
    </source>
</evidence>
<reference evidence="1 2" key="2">
    <citation type="journal article" date="2022" name="Mol. Ecol. Resour.">
        <title>The genomes of chicory, endive, great burdock and yacon provide insights into Asteraceae paleo-polyploidization history and plant inulin production.</title>
        <authorList>
            <person name="Fan W."/>
            <person name="Wang S."/>
            <person name="Wang H."/>
            <person name="Wang A."/>
            <person name="Jiang F."/>
            <person name="Liu H."/>
            <person name="Zhao H."/>
            <person name="Xu D."/>
            <person name="Zhang Y."/>
        </authorList>
    </citation>
    <scope>NUCLEOTIDE SEQUENCE [LARGE SCALE GENOMIC DNA]</scope>
    <source>
        <strain evidence="2">cv. Niubang</strain>
    </source>
</reference>
<evidence type="ECO:0000313" key="1">
    <source>
        <dbReference type="EMBL" id="KAI3757182.1"/>
    </source>
</evidence>
<gene>
    <name evidence="1" type="ORF">L6452_04716</name>
</gene>
<keyword evidence="2" id="KW-1185">Reference proteome</keyword>
<dbReference type="Proteomes" id="UP001055879">
    <property type="component" value="Linkage Group LG02"/>
</dbReference>
<organism evidence="1 2">
    <name type="scientific">Arctium lappa</name>
    <name type="common">Greater burdock</name>
    <name type="synonym">Lappa major</name>
    <dbReference type="NCBI Taxonomy" id="4217"/>
    <lineage>
        <taxon>Eukaryota</taxon>
        <taxon>Viridiplantae</taxon>
        <taxon>Streptophyta</taxon>
        <taxon>Embryophyta</taxon>
        <taxon>Tracheophyta</taxon>
        <taxon>Spermatophyta</taxon>
        <taxon>Magnoliopsida</taxon>
        <taxon>eudicotyledons</taxon>
        <taxon>Gunneridae</taxon>
        <taxon>Pentapetalae</taxon>
        <taxon>asterids</taxon>
        <taxon>campanulids</taxon>
        <taxon>Asterales</taxon>
        <taxon>Asteraceae</taxon>
        <taxon>Carduoideae</taxon>
        <taxon>Cardueae</taxon>
        <taxon>Arctiinae</taxon>
        <taxon>Arctium</taxon>
    </lineage>
</organism>
<protein>
    <submittedName>
        <fullName evidence="1">Uncharacterized protein</fullName>
    </submittedName>
</protein>
<sequence>MMMKREQFFPTVLHSIIQWRTTEIHKESGRFILRGINFIEILAIVDRTVNDTSVCYCCFFSQLASKSYIIYHTAPKLIENG</sequence>
<reference evidence="2" key="1">
    <citation type="journal article" date="2022" name="Mol. Ecol. Resour.">
        <title>The genomes of chicory, endive, great burdock and yacon provide insights into Asteraceae palaeo-polyploidization history and plant inulin production.</title>
        <authorList>
            <person name="Fan W."/>
            <person name="Wang S."/>
            <person name="Wang H."/>
            <person name="Wang A."/>
            <person name="Jiang F."/>
            <person name="Liu H."/>
            <person name="Zhao H."/>
            <person name="Xu D."/>
            <person name="Zhang Y."/>
        </authorList>
    </citation>
    <scope>NUCLEOTIDE SEQUENCE [LARGE SCALE GENOMIC DNA]</scope>
    <source>
        <strain evidence="2">cv. Niubang</strain>
    </source>
</reference>